<keyword evidence="2 5" id="KW-0812">Transmembrane</keyword>
<dbReference type="InterPro" id="IPR024163">
    <property type="entry name" value="Aerotolerance_reg_N"/>
</dbReference>
<dbReference type="InterPro" id="IPR050768">
    <property type="entry name" value="UPF0353/GerABKA_families"/>
</dbReference>
<dbReference type="Pfam" id="PF00092">
    <property type="entry name" value="VWA"/>
    <property type="match status" value="1"/>
</dbReference>
<evidence type="ECO:0000259" key="6">
    <source>
        <dbReference type="PROSITE" id="PS50234"/>
    </source>
</evidence>
<dbReference type="SMART" id="SM00327">
    <property type="entry name" value="VWA"/>
    <property type="match status" value="1"/>
</dbReference>
<dbReference type="SUPFAM" id="SSF53300">
    <property type="entry name" value="vWA-like"/>
    <property type="match status" value="1"/>
</dbReference>
<dbReference type="InterPro" id="IPR011933">
    <property type="entry name" value="Double_TM_dom"/>
</dbReference>
<dbReference type="InterPro" id="IPR033881">
    <property type="entry name" value="vWA_BatA_type"/>
</dbReference>
<dbReference type="PANTHER" id="PTHR22550:SF5">
    <property type="entry name" value="LEUCINE ZIPPER PROTEIN 4"/>
    <property type="match status" value="1"/>
</dbReference>
<dbReference type="PROSITE" id="PS50234">
    <property type="entry name" value="VWFA"/>
    <property type="match status" value="1"/>
</dbReference>
<feature type="domain" description="VWFA" evidence="6">
    <location>
        <begin position="89"/>
        <end position="281"/>
    </location>
</feature>
<dbReference type="InterPro" id="IPR002035">
    <property type="entry name" value="VWF_A"/>
</dbReference>
<feature type="transmembrane region" description="Helical" evidence="5">
    <location>
        <begin position="6"/>
        <end position="23"/>
    </location>
</feature>
<evidence type="ECO:0000256" key="3">
    <source>
        <dbReference type="ARBA" id="ARBA00022989"/>
    </source>
</evidence>
<dbReference type="InterPro" id="IPR036465">
    <property type="entry name" value="vWFA_dom_sf"/>
</dbReference>
<dbReference type="NCBIfam" id="TIGR02226">
    <property type="entry name" value="two_anch"/>
    <property type="match status" value="1"/>
</dbReference>
<keyword evidence="4 5" id="KW-0472">Membrane</keyword>
<dbReference type="EMBL" id="VSSQ01000690">
    <property type="protein sequence ID" value="MPL99818.1"/>
    <property type="molecule type" value="Genomic_DNA"/>
</dbReference>
<evidence type="ECO:0000256" key="1">
    <source>
        <dbReference type="ARBA" id="ARBA00022475"/>
    </source>
</evidence>
<gene>
    <name evidence="7" type="ORF">SDC9_46039</name>
</gene>
<organism evidence="7">
    <name type="scientific">bioreactor metagenome</name>
    <dbReference type="NCBI Taxonomy" id="1076179"/>
    <lineage>
        <taxon>unclassified sequences</taxon>
        <taxon>metagenomes</taxon>
        <taxon>ecological metagenomes</taxon>
    </lineage>
</organism>
<proteinExistence type="predicted"/>
<dbReference type="AlphaFoldDB" id="A0A644W899"/>
<evidence type="ECO:0000256" key="5">
    <source>
        <dbReference type="SAM" id="Phobius"/>
    </source>
</evidence>
<comment type="caution">
    <text evidence="7">The sequence shown here is derived from an EMBL/GenBank/DDBJ whole genome shotgun (WGS) entry which is preliminary data.</text>
</comment>
<feature type="transmembrane region" description="Helical" evidence="5">
    <location>
        <begin position="52"/>
        <end position="72"/>
    </location>
</feature>
<evidence type="ECO:0000256" key="4">
    <source>
        <dbReference type="ARBA" id="ARBA00023136"/>
    </source>
</evidence>
<dbReference type="PANTHER" id="PTHR22550">
    <property type="entry name" value="SPORE GERMINATION PROTEIN"/>
    <property type="match status" value="1"/>
</dbReference>
<evidence type="ECO:0000256" key="2">
    <source>
        <dbReference type="ARBA" id="ARBA00022692"/>
    </source>
</evidence>
<keyword evidence="1" id="KW-1003">Cell membrane</keyword>
<evidence type="ECO:0000313" key="7">
    <source>
        <dbReference type="EMBL" id="MPL99818.1"/>
    </source>
</evidence>
<sequence>MTFHNPEYLFALLILIPVIYWYIRELYKSDASLQISSHRNLTSTPKSMRLRLLHLPFVLRVLAVILIVIAVARPQASNSWRTENTEGIDIIIALDISGSMLAEDFRPNRLEASKSVANEFILSRPNDNIGLVLFAGKSFTQCPLTTDHAVLVNLFNSIEYGMIEDGTAIGMGLANAVNRLKDSEAKSKVVILLTDGDNNRGDIAPVSAGELAQAFGIRVYTIGVGSYGMVNIPIQTPLGRQYQQIESAFDEKPLEEIASMTGGKYFRATNNDKLRSIYQEIDQMEKTRISVREYNKKYEEYFIFALAGFVLLVIEILLRNAYLRKIP</sequence>
<dbReference type="CDD" id="cd01467">
    <property type="entry name" value="vWA_BatA_type"/>
    <property type="match status" value="1"/>
</dbReference>
<dbReference type="Gene3D" id="3.40.50.410">
    <property type="entry name" value="von Willebrand factor, type A domain"/>
    <property type="match status" value="1"/>
</dbReference>
<feature type="transmembrane region" description="Helical" evidence="5">
    <location>
        <begin position="301"/>
        <end position="318"/>
    </location>
</feature>
<dbReference type="Pfam" id="PF07584">
    <property type="entry name" value="BatA"/>
    <property type="match status" value="1"/>
</dbReference>
<protein>
    <recommendedName>
        <fullName evidence="6">VWFA domain-containing protein</fullName>
    </recommendedName>
</protein>
<keyword evidence="3 5" id="KW-1133">Transmembrane helix</keyword>
<accession>A0A644W899</accession>
<reference evidence="7" key="1">
    <citation type="submission" date="2019-08" db="EMBL/GenBank/DDBJ databases">
        <authorList>
            <person name="Kucharzyk K."/>
            <person name="Murdoch R.W."/>
            <person name="Higgins S."/>
            <person name="Loffler F."/>
        </authorList>
    </citation>
    <scope>NUCLEOTIDE SEQUENCE</scope>
</reference>
<name>A0A644W899_9ZZZZ</name>